<organism evidence="1 2">
    <name type="scientific">Dolichospermum flos-aquae CCAP 1403/13F</name>
    <dbReference type="NCBI Taxonomy" id="315271"/>
    <lineage>
        <taxon>Bacteria</taxon>
        <taxon>Bacillati</taxon>
        <taxon>Cyanobacteriota</taxon>
        <taxon>Cyanophyceae</taxon>
        <taxon>Nostocales</taxon>
        <taxon>Aphanizomenonaceae</taxon>
        <taxon>Dolichospermum</taxon>
    </lineage>
</organism>
<reference evidence="1 2" key="2">
    <citation type="submission" date="2020-04" db="EMBL/GenBank/DDBJ databases">
        <authorList>
            <person name="Fomenkov A."/>
            <person name="Anton B.P."/>
            <person name="Roberts R.J."/>
        </authorList>
    </citation>
    <scope>NUCLEOTIDE SEQUENCE [LARGE SCALE GENOMIC DNA]</scope>
    <source>
        <strain evidence="1 2">CCAP 1403/13f</strain>
    </source>
</reference>
<dbReference type="KEGG" id="dfs:HGD76_10770"/>
<reference evidence="1 2" key="1">
    <citation type="submission" date="2020-04" db="EMBL/GenBank/DDBJ databases">
        <title>Genome-Wide Identification of 5-Methylcytosine Sites in Bacterial Genomes By High-Throughput Sequencing of MspJI Restriction Fragments.</title>
        <authorList>
            <person name="Wu V."/>
        </authorList>
    </citation>
    <scope>NUCLEOTIDE SEQUENCE [LARGE SCALE GENOMIC DNA]</scope>
    <source>
        <strain evidence="1 2">CCAP 1403/13f</strain>
    </source>
</reference>
<gene>
    <name evidence="1" type="ORF">HGD76_10770</name>
</gene>
<proteinExistence type="predicted"/>
<dbReference type="AlphaFoldDB" id="A0A6H2C048"/>
<dbReference type="RefSeq" id="WP_168695774.1">
    <property type="nucleotide sequence ID" value="NZ_CP051206.1"/>
</dbReference>
<evidence type="ECO:0000313" key="1">
    <source>
        <dbReference type="EMBL" id="QJB44586.1"/>
    </source>
</evidence>
<accession>A0A6H2C048</accession>
<dbReference type="Proteomes" id="UP000502433">
    <property type="component" value="Chromosome"/>
</dbReference>
<name>A0A6H2C048_DOLFA</name>
<dbReference type="EMBL" id="CP051206">
    <property type="protein sequence ID" value="QJB44586.1"/>
    <property type="molecule type" value="Genomic_DNA"/>
</dbReference>
<evidence type="ECO:0000313" key="2">
    <source>
        <dbReference type="Proteomes" id="UP000502433"/>
    </source>
</evidence>
<protein>
    <submittedName>
        <fullName evidence="1">Uncharacterized protein</fullName>
    </submittedName>
</protein>
<sequence>MSSLSVPSPVPGNNRYLATIYSKYGTTLAQMTFDGRGLTFQGEGNSAKPPFGVCP</sequence>